<feature type="non-terminal residue" evidence="1">
    <location>
        <position position="1"/>
    </location>
</feature>
<reference evidence="1 2" key="1">
    <citation type="submission" date="2015-08" db="EMBL/GenBank/DDBJ databases">
        <title>Genome sequencing of Penicillium nordicum.</title>
        <authorList>
            <person name="Nguyen H.D."/>
            <person name="Seifert K.A."/>
        </authorList>
    </citation>
    <scope>NUCLEOTIDE SEQUENCE [LARGE SCALE GENOMIC DNA]</scope>
    <source>
        <strain evidence="1 2">DAOMC 185683</strain>
    </source>
</reference>
<keyword evidence="2" id="KW-1185">Reference proteome</keyword>
<comment type="caution">
    <text evidence="1">The sequence shown here is derived from an EMBL/GenBank/DDBJ whole genome shotgun (WGS) entry which is preliminary data.</text>
</comment>
<evidence type="ECO:0000313" key="1">
    <source>
        <dbReference type="EMBL" id="KOS42872.1"/>
    </source>
</evidence>
<dbReference type="EMBL" id="LHQQ01000094">
    <property type="protein sequence ID" value="KOS42872.1"/>
    <property type="molecule type" value="Genomic_DNA"/>
</dbReference>
<proteinExistence type="predicted"/>
<sequence length="27" mass="3062">VYHDGNARAIAKVYIYIGESLWHSSVL</sequence>
<name>A0A0N0RYS6_9EURO</name>
<organism evidence="1 2">
    <name type="scientific">Penicillium nordicum</name>
    <dbReference type="NCBI Taxonomy" id="229535"/>
    <lineage>
        <taxon>Eukaryota</taxon>
        <taxon>Fungi</taxon>
        <taxon>Dikarya</taxon>
        <taxon>Ascomycota</taxon>
        <taxon>Pezizomycotina</taxon>
        <taxon>Eurotiomycetes</taxon>
        <taxon>Eurotiomycetidae</taxon>
        <taxon>Eurotiales</taxon>
        <taxon>Aspergillaceae</taxon>
        <taxon>Penicillium</taxon>
    </lineage>
</organism>
<dbReference type="Proteomes" id="UP000037696">
    <property type="component" value="Unassembled WGS sequence"/>
</dbReference>
<accession>A0A0N0RYS6</accession>
<dbReference type="AlphaFoldDB" id="A0A0N0RYS6"/>
<evidence type="ECO:0000313" key="2">
    <source>
        <dbReference type="Proteomes" id="UP000037696"/>
    </source>
</evidence>
<gene>
    <name evidence="1" type="ORF">ACN38_g6200</name>
</gene>
<protein>
    <submittedName>
        <fullName evidence="1">Uncharacterized protein</fullName>
    </submittedName>
</protein>